<reference evidence="2" key="3">
    <citation type="submission" date="2025-09" db="UniProtKB">
        <authorList>
            <consortium name="Ensembl"/>
        </authorList>
    </citation>
    <scope>IDENTIFICATION</scope>
</reference>
<name>M3XKZ9_LATCH</name>
<proteinExistence type="predicted"/>
<dbReference type="HOGENOM" id="CLU_068510_4_1_1"/>
<reference evidence="3" key="1">
    <citation type="submission" date="2011-08" db="EMBL/GenBank/DDBJ databases">
        <title>The draft genome of Latimeria chalumnae.</title>
        <authorList>
            <person name="Di Palma F."/>
            <person name="Alfoldi J."/>
            <person name="Johnson J."/>
            <person name="Berlin A."/>
            <person name="Gnerre S."/>
            <person name="Jaffe D."/>
            <person name="MacCallum I."/>
            <person name="Young S."/>
            <person name="Walker B.J."/>
            <person name="Lander E."/>
            <person name="Lindblad-Toh K."/>
        </authorList>
    </citation>
    <scope>NUCLEOTIDE SEQUENCE [LARGE SCALE GENOMIC DNA]</scope>
    <source>
        <strain evidence="3">Wild caught</strain>
    </source>
</reference>
<organism evidence="2 3">
    <name type="scientific">Latimeria chalumnae</name>
    <name type="common">Coelacanth</name>
    <dbReference type="NCBI Taxonomy" id="7897"/>
    <lineage>
        <taxon>Eukaryota</taxon>
        <taxon>Metazoa</taxon>
        <taxon>Chordata</taxon>
        <taxon>Craniata</taxon>
        <taxon>Vertebrata</taxon>
        <taxon>Euteleostomi</taxon>
        <taxon>Coelacanthiformes</taxon>
        <taxon>Coelacanthidae</taxon>
        <taxon>Latimeria</taxon>
    </lineage>
</organism>
<dbReference type="Proteomes" id="UP000008672">
    <property type="component" value="Unassembled WGS sequence"/>
</dbReference>
<dbReference type="FunCoup" id="M3XKZ9">
    <property type="interactions" value="150"/>
</dbReference>
<dbReference type="GO" id="GO:0051491">
    <property type="term" value="P:positive regulation of filopodium assembly"/>
    <property type="evidence" value="ECO:0007669"/>
    <property type="project" value="TreeGrafter"/>
</dbReference>
<dbReference type="eggNOG" id="ENOG502S3GR">
    <property type="taxonomic scope" value="Eukaryota"/>
</dbReference>
<dbReference type="GeneTree" id="ENSGT00390000010440"/>
<dbReference type="EMBL" id="AFYH01020586">
    <property type="status" value="NOT_ANNOTATED_CDS"/>
    <property type="molecule type" value="Genomic_DNA"/>
</dbReference>
<keyword evidence="3" id="KW-1185">Reference proteome</keyword>
<dbReference type="OMA" id="HVEYCGG"/>
<protein>
    <recommendedName>
        <fullName evidence="4">Selenoprotein W</fullName>
    </recommendedName>
</protein>
<dbReference type="InParanoid" id="M3XKZ9"/>
<dbReference type="GO" id="GO:0043066">
    <property type="term" value="P:negative regulation of apoptotic process"/>
    <property type="evidence" value="ECO:0007669"/>
    <property type="project" value="TreeGrafter"/>
</dbReference>
<sequence>YYRSRYLKLAKIIKQQFPDAKVSGPVGTKDSFEIKINGQLIFSKLESGGFPHSEDILQQVRNEYNGAEVEKVTQVQSCTIQ</sequence>
<dbReference type="InterPro" id="IPR051441">
    <property type="entry name" value="SelW_related"/>
</dbReference>
<dbReference type="SUPFAM" id="SSF52833">
    <property type="entry name" value="Thioredoxin-like"/>
    <property type="match status" value="1"/>
</dbReference>
<dbReference type="InterPro" id="IPR011893">
    <property type="entry name" value="Selenoprotein_Rdx-typ"/>
</dbReference>
<dbReference type="Ensembl" id="ENSLACT00000026091.1">
    <property type="protein sequence ID" value="ENSLACP00000023405.1"/>
    <property type="gene ID" value="ENSLACG00000022650.1"/>
</dbReference>
<evidence type="ECO:0000313" key="2">
    <source>
        <dbReference type="Ensembl" id="ENSLACP00000023405.1"/>
    </source>
</evidence>
<dbReference type="GO" id="GO:0005829">
    <property type="term" value="C:cytosol"/>
    <property type="evidence" value="ECO:0007669"/>
    <property type="project" value="TreeGrafter"/>
</dbReference>
<evidence type="ECO:0000256" key="1">
    <source>
        <dbReference type="ARBA" id="ARBA00023284"/>
    </source>
</evidence>
<accession>M3XKZ9</accession>
<dbReference type="PANTHER" id="PTHR15124">
    <property type="entry name" value="SELENOPROTEIN W"/>
    <property type="match status" value="1"/>
</dbReference>
<dbReference type="Gene3D" id="3.40.30.10">
    <property type="entry name" value="Glutaredoxin"/>
    <property type="match status" value="1"/>
</dbReference>
<dbReference type="InterPro" id="IPR036249">
    <property type="entry name" value="Thioredoxin-like_sf"/>
</dbReference>
<dbReference type="Pfam" id="PF10262">
    <property type="entry name" value="Rdx"/>
    <property type="match status" value="1"/>
</dbReference>
<reference evidence="2" key="2">
    <citation type="submission" date="2025-08" db="UniProtKB">
        <authorList>
            <consortium name="Ensembl"/>
        </authorList>
    </citation>
    <scope>IDENTIFICATION</scope>
</reference>
<evidence type="ECO:0000313" key="3">
    <source>
        <dbReference type="Proteomes" id="UP000008672"/>
    </source>
</evidence>
<dbReference type="NCBIfam" id="TIGR02174">
    <property type="entry name" value="CXXU_selWTH"/>
    <property type="match status" value="1"/>
</dbReference>
<evidence type="ECO:0008006" key="4">
    <source>
        <dbReference type="Google" id="ProtNLM"/>
    </source>
</evidence>
<keyword evidence="1" id="KW-0676">Redox-active center</keyword>
<dbReference type="PANTHER" id="PTHR15124:SF27">
    <property type="entry name" value="MIGRATION AND INVASION ENHANCER 1"/>
    <property type="match status" value="1"/>
</dbReference>
<dbReference type="STRING" id="7897.ENSLACP00000023405"/>
<dbReference type="AlphaFoldDB" id="M3XKZ9"/>